<organism evidence="2">
    <name type="scientific">Fagus sylvatica</name>
    <name type="common">Beechnut</name>
    <dbReference type="NCBI Taxonomy" id="28930"/>
    <lineage>
        <taxon>Eukaryota</taxon>
        <taxon>Viridiplantae</taxon>
        <taxon>Streptophyta</taxon>
        <taxon>Embryophyta</taxon>
        <taxon>Tracheophyta</taxon>
        <taxon>Spermatophyta</taxon>
        <taxon>Magnoliopsida</taxon>
        <taxon>eudicotyledons</taxon>
        <taxon>Gunneridae</taxon>
        <taxon>Pentapetalae</taxon>
        <taxon>rosids</taxon>
        <taxon>fabids</taxon>
        <taxon>Fagales</taxon>
        <taxon>Fagaceae</taxon>
        <taxon>Fagus</taxon>
    </lineage>
</organism>
<feature type="compositionally biased region" description="Basic residues" evidence="1">
    <location>
        <begin position="92"/>
        <end position="101"/>
    </location>
</feature>
<accession>A0A2N9FEN7</accession>
<proteinExistence type="predicted"/>
<evidence type="ECO:0008006" key="3">
    <source>
        <dbReference type="Google" id="ProtNLM"/>
    </source>
</evidence>
<dbReference type="EMBL" id="OIVN01001058">
    <property type="protein sequence ID" value="SPC89327.1"/>
    <property type="molecule type" value="Genomic_DNA"/>
</dbReference>
<reference evidence="2" key="1">
    <citation type="submission" date="2018-02" db="EMBL/GenBank/DDBJ databases">
        <authorList>
            <person name="Cohen D.B."/>
            <person name="Kent A.D."/>
        </authorList>
    </citation>
    <scope>NUCLEOTIDE SEQUENCE</scope>
</reference>
<dbReference type="GO" id="GO:0003712">
    <property type="term" value="F:transcription coregulator activity"/>
    <property type="evidence" value="ECO:0007669"/>
    <property type="project" value="InterPro"/>
</dbReference>
<gene>
    <name evidence="2" type="ORF">FSB_LOCUS17209</name>
</gene>
<sequence length="101" mass="10882">MAHPGNKEVVHRQQFYFWKNYKNNRLKHIVSKSQLQADAAATPASLPPPPIPPTTIAVTAPPGPPESSVAATSSGTATGTATVRDLRSRGADRKRKYGSYL</sequence>
<feature type="region of interest" description="Disordered" evidence="1">
    <location>
        <begin position="40"/>
        <end position="101"/>
    </location>
</feature>
<dbReference type="GO" id="GO:0006355">
    <property type="term" value="P:regulation of DNA-templated transcription"/>
    <property type="evidence" value="ECO:0007669"/>
    <property type="project" value="InterPro"/>
</dbReference>
<protein>
    <recommendedName>
        <fullName evidence="3">Mediator of RNA polymerase II transcription subunit 31</fullName>
    </recommendedName>
</protein>
<dbReference type="GO" id="GO:0016592">
    <property type="term" value="C:mediator complex"/>
    <property type="evidence" value="ECO:0007669"/>
    <property type="project" value="InterPro"/>
</dbReference>
<dbReference type="InterPro" id="IPR008831">
    <property type="entry name" value="Mediator_Med31"/>
</dbReference>
<feature type="compositionally biased region" description="Low complexity" evidence="1">
    <location>
        <begin position="67"/>
        <end position="83"/>
    </location>
</feature>
<name>A0A2N9FEN7_FAGSY</name>
<dbReference type="PANTHER" id="PTHR13186">
    <property type="entry name" value="MEDIATOR OF RNA POLYMERASE II TRANSCRIPTION SUBUNIT 31"/>
    <property type="match status" value="1"/>
</dbReference>
<dbReference type="AlphaFoldDB" id="A0A2N9FEN7"/>
<evidence type="ECO:0000256" key="1">
    <source>
        <dbReference type="SAM" id="MobiDB-lite"/>
    </source>
</evidence>
<evidence type="ECO:0000313" key="2">
    <source>
        <dbReference type="EMBL" id="SPC89327.1"/>
    </source>
</evidence>